<comment type="similarity">
    <text evidence="2">Belongs to the SELO family.</text>
</comment>
<dbReference type="AlphaFoldDB" id="A0A376Y9T9"/>
<gene>
    <name evidence="9" type="primary">ydiU_3</name>
    <name evidence="9" type="ORF">NCTC9117_02970</name>
</gene>
<dbReference type="EMBL" id="UGDC01000003">
    <property type="protein sequence ID" value="STJ80353.1"/>
    <property type="molecule type" value="Genomic_DNA"/>
</dbReference>
<keyword evidence="6" id="KW-0547">Nucleotide-binding</keyword>
<dbReference type="GO" id="GO:0005524">
    <property type="term" value="F:ATP binding"/>
    <property type="evidence" value="ECO:0007669"/>
    <property type="project" value="UniProtKB-KW"/>
</dbReference>
<dbReference type="Proteomes" id="UP000254785">
    <property type="component" value="Unassembled WGS sequence"/>
</dbReference>
<dbReference type="Pfam" id="PF02696">
    <property type="entry name" value="SelO"/>
    <property type="match status" value="1"/>
</dbReference>
<dbReference type="GO" id="GO:0016779">
    <property type="term" value="F:nucleotidyltransferase activity"/>
    <property type="evidence" value="ECO:0007669"/>
    <property type="project" value="UniProtKB-KW"/>
</dbReference>
<dbReference type="InterPro" id="IPR003846">
    <property type="entry name" value="SelO"/>
</dbReference>
<evidence type="ECO:0000256" key="3">
    <source>
        <dbReference type="ARBA" id="ARBA00022679"/>
    </source>
</evidence>
<organism evidence="9 10">
    <name type="scientific">Escherichia coli</name>
    <dbReference type="NCBI Taxonomy" id="562"/>
    <lineage>
        <taxon>Bacteria</taxon>
        <taxon>Pseudomonadati</taxon>
        <taxon>Pseudomonadota</taxon>
        <taxon>Gammaproteobacteria</taxon>
        <taxon>Enterobacterales</taxon>
        <taxon>Enterobacteriaceae</taxon>
        <taxon>Escherichia</taxon>
    </lineage>
</organism>
<protein>
    <submittedName>
        <fullName evidence="9">Putative cytoplasmic protein YdiU</fullName>
    </submittedName>
</protein>
<evidence type="ECO:0000256" key="8">
    <source>
        <dbReference type="ARBA" id="ARBA00022842"/>
    </source>
</evidence>
<sequence length="171" mass="19182">MMRTNTVSGLPMFVARTASLIAQWQTVGFAHGVMNTDNMSLLGLTLDYGPFGFLDDYEPGFICNHSDHQGRYSFDNQPAVALWNLQRLAQTLSPFVAVDALNEALDSYQQVLLTHYGQRMRQKLGFMTEQKEDNALLNELFQSDGARAQRLYPHIPHAESDRAAQRGVTAT</sequence>
<evidence type="ECO:0000313" key="10">
    <source>
        <dbReference type="Proteomes" id="UP000254785"/>
    </source>
</evidence>
<evidence type="ECO:0000256" key="5">
    <source>
        <dbReference type="ARBA" id="ARBA00022723"/>
    </source>
</evidence>
<dbReference type="PANTHER" id="PTHR12153:SF15">
    <property type="entry name" value="PROTEIN ADENYLYLTRANSFERASE SELO, MITOCHONDRIAL"/>
    <property type="match status" value="1"/>
</dbReference>
<reference evidence="9 10" key="1">
    <citation type="submission" date="2018-06" db="EMBL/GenBank/DDBJ databases">
        <authorList>
            <consortium name="Pathogen Informatics"/>
            <person name="Doyle S."/>
        </authorList>
    </citation>
    <scope>NUCLEOTIDE SEQUENCE [LARGE SCALE GENOMIC DNA]</scope>
    <source>
        <strain evidence="9 10">NCTC9117</strain>
    </source>
</reference>
<dbReference type="GO" id="GO:0046872">
    <property type="term" value="F:metal ion binding"/>
    <property type="evidence" value="ECO:0007669"/>
    <property type="project" value="UniProtKB-KW"/>
</dbReference>
<name>A0A376Y9T9_ECOLX</name>
<keyword evidence="3" id="KW-0808">Transferase</keyword>
<evidence type="ECO:0000256" key="6">
    <source>
        <dbReference type="ARBA" id="ARBA00022741"/>
    </source>
</evidence>
<evidence type="ECO:0000313" key="9">
    <source>
        <dbReference type="EMBL" id="STJ80353.1"/>
    </source>
</evidence>
<evidence type="ECO:0000256" key="4">
    <source>
        <dbReference type="ARBA" id="ARBA00022695"/>
    </source>
</evidence>
<keyword evidence="5" id="KW-0479">Metal-binding</keyword>
<dbReference type="PANTHER" id="PTHR12153">
    <property type="entry name" value="SELENOPROTEIN O"/>
    <property type="match status" value="1"/>
</dbReference>
<accession>A0A376Y9T9</accession>
<evidence type="ECO:0000256" key="2">
    <source>
        <dbReference type="ARBA" id="ARBA00009747"/>
    </source>
</evidence>
<comment type="cofactor">
    <cofactor evidence="1">
        <name>Mg(2+)</name>
        <dbReference type="ChEBI" id="CHEBI:18420"/>
    </cofactor>
</comment>
<proteinExistence type="inferred from homology"/>
<keyword evidence="4" id="KW-0548">Nucleotidyltransferase</keyword>
<keyword evidence="7" id="KW-0067">ATP-binding</keyword>
<evidence type="ECO:0000256" key="7">
    <source>
        <dbReference type="ARBA" id="ARBA00022840"/>
    </source>
</evidence>
<evidence type="ECO:0000256" key="1">
    <source>
        <dbReference type="ARBA" id="ARBA00001946"/>
    </source>
</evidence>
<keyword evidence="8" id="KW-0460">Magnesium</keyword>